<keyword evidence="3" id="KW-1185">Reference proteome</keyword>
<feature type="transmembrane region" description="Helical" evidence="1">
    <location>
        <begin position="52"/>
        <end position="77"/>
    </location>
</feature>
<dbReference type="STRING" id="1220578.FPE01S_01_16120"/>
<evidence type="ECO:0000313" key="2">
    <source>
        <dbReference type="EMBL" id="GAO42597.1"/>
    </source>
</evidence>
<dbReference type="OrthoDB" id="677047at2"/>
<reference evidence="2 3" key="1">
    <citation type="submission" date="2015-04" db="EMBL/GenBank/DDBJ databases">
        <title>Whole genome shotgun sequence of Flavihumibacter petaseus NBRC 106054.</title>
        <authorList>
            <person name="Miyazawa S."/>
            <person name="Hosoyama A."/>
            <person name="Hashimoto M."/>
            <person name="Noguchi M."/>
            <person name="Tsuchikane K."/>
            <person name="Ohji S."/>
            <person name="Yamazoe A."/>
            <person name="Ichikawa N."/>
            <person name="Kimura A."/>
            <person name="Fujita N."/>
        </authorList>
    </citation>
    <scope>NUCLEOTIDE SEQUENCE [LARGE SCALE GENOMIC DNA]</scope>
    <source>
        <strain evidence="2 3">NBRC 106054</strain>
    </source>
</reference>
<evidence type="ECO:0008006" key="4">
    <source>
        <dbReference type="Google" id="ProtNLM"/>
    </source>
</evidence>
<dbReference type="Proteomes" id="UP000033121">
    <property type="component" value="Unassembled WGS sequence"/>
</dbReference>
<name>A0A0E9MXZ1_9BACT</name>
<dbReference type="EMBL" id="BBWV01000001">
    <property type="protein sequence ID" value="GAO42597.1"/>
    <property type="molecule type" value="Genomic_DNA"/>
</dbReference>
<keyword evidence="1" id="KW-0472">Membrane</keyword>
<accession>A0A0E9MXZ1</accession>
<dbReference type="RefSeq" id="WP_046368257.1">
    <property type="nucleotide sequence ID" value="NZ_BBWV01000001.1"/>
</dbReference>
<keyword evidence="1" id="KW-0812">Transmembrane</keyword>
<keyword evidence="1" id="KW-1133">Transmembrane helix</keyword>
<feature type="transmembrane region" description="Helical" evidence="1">
    <location>
        <begin position="12"/>
        <end position="32"/>
    </location>
</feature>
<gene>
    <name evidence="2" type="ORF">FPE01S_01_16120</name>
</gene>
<comment type="caution">
    <text evidence="2">The sequence shown here is derived from an EMBL/GenBank/DDBJ whole genome shotgun (WGS) entry which is preliminary data.</text>
</comment>
<evidence type="ECO:0000313" key="3">
    <source>
        <dbReference type="Proteomes" id="UP000033121"/>
    </source>
</evidence>
<organism evidence="2 3">
    <name type="scientific">Flavihumibacter petaseus NBRC 106054</name>
    <dbReference type="NCBI Taxonomy" id="1220578"/>
    <lineage>
        <taxon>Bacteria</taxon>
        <taxon>Pseudomonadati</taxon>
        <taxon>Bacteroidota</taxon>
        <taxon>Chitinophagia</taxon>
        <taxon>Chitinophagales</taxon>
        <taxon>Chitinophagaceae</taxon>
        <taxon>Flavihumibacter</taxon>
    </lineage>
</organism>
<evidence type="ECO:0000256" key="1">
    <source>
        <dbReference type="SAM" id="Phobius"/>
    </source>
</evidence>
<sequence>MKSIGQFVKNTIIGGLLLMIPLVCVILVGGKALQLVRKLISPITNRLQDRNIAGVGLGFILTAVVLIFLCFIAGLLMKTPTAKKFKQFLENQVLVYIPGYFYIQAISNEKLDTAATSNWKPAVFIADENETICFVTDESPGHYSIYIPACPSPSTGSVVSRKKEDVRLLPITVPEALSMIRQFGKGAATAVEKRMPN</sequence>
<dbReference type="AlphaFoldDB" id="A0A0E9MXZ1"/>
<proteinExistence type="predicted"/>
<protein>
    <recommendedName>
        <fullName evidence="4">DUF502 domain-containing protein</fullName>
    </recommendedName>
</protein>